<dbReference type="Proteomes" id="UP000323144">
    <property type="component" value="Chromosome"/>
</dbReference>
<evidence type="ECO:0000256" key="1">
    <source>
        <dbReference type="SAM" id="Phobius"/>
    </source>
</evidence>
<proteinExistence type="predicted"/>
<feature type="transmembrane region" description="Helical" evidence="1">
    <location>
        <begin position="177"/>
        <end position="196"/>
    </location>
</feature>
<feature type="transmembrane region" description="Helical" evidence="1">
    <location>
        <begin position="66"/>
        <end position="86"/>
    </location>
</feature>
<accession>A0A5B9Y3N4</accession>
<feature type="transmembrane region" description="Helical" evidence="1">
    <location>
        <begin position="107"/>
        <end position="132"/>
    </location>
</feature>
<dbReference type="KEGG" id="schi:SCHIN_v1c00880"/>
<keyword evidence="1" id="KW-1133">Transmembrane helix</keyword>
<keyword evidence="1" id="KW-0812">Transmembrane</keyword>
<evidence type="ECO:0000313" key="2">
    <source>
        <dbReference type="EMBL" id="QEH61286.1"/>
    </source>
</evidence>
<feature type="transmembrane region" description="Helical" evidence="1">
    <location>
        <begin position="27"/>
        <end position="46"/>
    </location>
</feature>
<dbReference type="EMBL" id="CP043026">
    <property type="protein sequence ID" value="QEH61286.1"/>
    <property type="molecule type" value="Genomic_DNA"/>
</dbReference>
<gene>
    <name evidence="2" type="ORF">SCHIN_v1c00880</name>
</gene>
<sequence>MKIIYNNNFLPIFKLNAKRTFLNKQNCIWLASFYMFYAIMLLLFFSLGSLDKSNENFWKLLSFENIFSYIFISLYSGFIMIKLYFSSEAKSYLQIEKQYGFKIWKTFVVRFSLFFCYMFIFISIKFLLSFILTLKYDLSFIVLYFSLPNFNYLLIILFIFSIAFITLFLFNQLLGPLVYASIAVLLSVGPIISSAMKTEIDLMNVNSVNTLLFNAQIGKDFYDAIKKDGLTLYSGEQNQQLFKMDEDSEFYYSYFEEFLDTEPAENFIRISIEEDLYKPYTLGQALNKNSINGEDKYVMGFDKSFLDMFFSLQDSVKDLNVSTEKAKQLPYKEIVEYLKKQEFGEKYKHLLSFVQEHNETIRGYVYDEMFNQDEYDENNSYKKFYMDNPSFLIISHTLIFGFKNSFALDSRFFRFTLKDETTRRMSVSDYFDIIKESRKRQILNYFNFNKYLQFQYTNQIKNGEYLYLVYGFWDSEIIEYFQISQDAMNKGADNEPLDTRSSIYSKDFETKKTYILVYVYSIYLIKIILGLVISFILFKKKSFRD</sequence>
<organism evidence="2 3">
    <name type="scientific">Spiroplasma chinense</name>
    <dbReference type="NCBI Taxonomy" id="216932"/>
    <lineage>
        <taxon>Bacteria</taxon>
        <taxon>Bacillati</taxon>
        <taxon>Mycoplasmatota</taxon>
        <taxon>Mollicutes</taxon>
        <taxon>Entomoplasmatales</taxon>
        <taxon>Spiroplasmataceae</taxon>
        <taxon>Spiroplasma</taxon>
    </lineage>
</organism>
<dbReference type="AlphaFoldDB" id="A0A5B9Y3N4"/>
<name>A0A5B9Y3N4_9MOLU</name>
<feature type="transmembrane region" description="Helical" evidence="1">
    <location>
        <begin position="152"/>
        <end position="170"/>
    </location>
</feature>
<keyword evidence="1" id="KW-0472">Membrane</keyword>
<protein>
    <submittedName>
        <fullName evidence="2">Uncharacterized protein</fullName>
    </submittedName>
</protein>
<reference evidence="2 3" key="1">
    <citation type="submission" date="2019-08" db="EMBL/GenBank/DDBJ databases">
        <title>Complete genome sequence of Spiroplasma chinense CCH (DSM 19755).</title>
        <authorList>
            <person name="Shen H.-Y."/>
            <person name="Lin Y.-C."/>
            <person name="Chou L."/>
            <person name="Kuo C.-H."/>
        </authorList>
    </citation>
    <scope>NUCLEOTIDE SEQUENCE [LARGE SCALE GENOMIC DNA]</scope>
    <source>
        <strain evidence="2 3">CCH</strain>
    </source>
</reference>
<keyword evidence="3" id="KW-1185">Reference proteome</keyword>
<feature type="transmembrane region" description="Helical" evidence="1">
    <location>
        <begin position="515"/>
        <end position="538"/>
    </location>
</feature>
<evidence type="ECO:0000313" key="3">
    <source>
        <dbReference type="Proteomes" id="UP000323144"/>
    </source>
</evidence>